<sequence>MVDPALGVLEHGHEGQAQGLQGRSNGAKKYWCRAKPEGEGDGLEARSGLVVEYVGQKD</sequence>
<evidence type="ECO:0000256" key="1">
    <source>
        <dbReference type="SAM" id="MobiDB-lite"/>
    </source>
</evidence>
<name>A0A7V8NSH0_9BACT</name>
<feature type="region of interest" description="Disordered" evidence="1">
    <location>
        <begin position="1"/>
        <end position="25"/>
    </location>
</feature>
<comment type="caution">
    <text evidence="2">The sequence shown here is derived from an EMBL/GenBank/DDBJ whole genome shotgun (WGS) entry which is preliminary data.</text>
</comment>
<dbReference type="Proteomes" id="UP000567293">
    <property type="component" value="Unassembled WGS sequence"/>
</dbReference>
<keyword evidence="3" id="KW-1185">Reference proteome</keyword>
<dbReference type="AlphaFoldDB" id="A0A7V8NSH0"/>
<reference evidence="2" key="1">
    <citation type="submission" date="2020-06" db="EMBL/GenBank/DDBJ databases">
        <title>Legume-microbial interactions unlock mineral nutrients during tropical forest succession.</title>
        <authorList>
            <person name="Epihov D.Z."/>
        </authorList>
    </citation>
    <scope>NUCLEOTIDE SEQUENCE [LARGE SCALE GENOMIC DNA]</scope>
    <source>
        <strain evidence="2">Pan2503</strain>
    </source>
</reference>
<accession>A0A7V8NSH0</accession>
<evidence type="ECO:0000313" key="3">
    <source>
        <dbReference type="Proteomes" id="UP000567293"/>
    </source>
</evidence>
<dbReference type="EMBL" id="JACDQQ010001634">
    <property type="protein sequence ID" value="MBA0086688.1"/>
    <property type="molecule type" value="Genomic_DNA"/>
</dbReference>
<proteinExistence type="predicted"/>
<evidence type="ECO:0000313" key="2">
    <source>
        <dbReference type="EMBL" id="MBA0086688.1"/>
    </source>
</evidence>
<organism evidence="2 3">
    <name type="scientific">Candidatus Acidiferrum panamense</name>
    <dbReference type="NCBI Taxonomy" id="2741543"/>
    <lineage>
        <taxon>Bacteria</taxon>
        <taxon>Pseudomonadati</taxon>
        <taxon>Acidobacteriota</taxon>
        <taxon>Terriglobia</taxon>
        <taxon>Candidatus Acidiferrales</taxon>
        <taxon>Candidatus Acidiferrum</taxon>
    </lineage>
</organism>
<gene>
    <name evidence="2" type="ORF">HRJ53_17035</name>
</gene>
<protein>
    <submittedName>
        <fullName evidence="2">Uncharacterized protein</fullName>
    </submittedName>
</protein>